<organism evidence="1">
    <name type="scientific">marine metagenome</name>
    <dbReference type="NCBI Taxonomy" id="408172"/>
    <lineage>
        <taxon>unclassified sequences</taxon>
        <taxon>metagenomes</taxon>
        <taxon>ecological metagenomes</taxon>
    </lineage>
</organism>
<dbReference type="EMBL" id="UINC01089134">
    <property type="protein sequence ID" value="SVC39959.1"/>
    <property type="molecule type" value="Genomic_DNA"/>
</dbReference>
<evidence type="ECO:0000313" key="1">
    <source>
        <dbReference type="EMBL" id="SVC39959.1"/>
    </source>
</evidence>
<protein>
    <recommendedName>
        <fullName evidence="2">Prolyl 4-hydroxylase alpha subunit Fe(2+) 2OG dioxygenase domain-containing protein</fullName>
    </recommendedName>
</protein>
<proteinExistence type="predicted"/>
<name>A0A382LTA7_9ZZZZ</name>
<dbReference type="Pfam" id="PF13759">
    <property type="entry name" value="2OG-FeII_Oxy_5"/>
    <property type="match status" value="1"/>
</dbReference>
<dbReference type="InterPro" id="IPR012668">
    <property type="entry name" value="CHP02466"/>
</dbReference>
<dbReference type="Gene3D" id="2.60.120.620">
    <property type="entry name" value="q2cbj1_9rhob like domain"/>
    <property type="match status" value="1"/>
</dbReference>
<gene>
    <name evidence="1" type="ORF">METZ01_LOCUS292813</name>
</gene>
<accession>A0A382LTA7</accession>
<dbReference type="AlphaFoldDB" id="A0A382LTA7"/>
<sequence>MVGKVHKEVQVPIFDEEDREYLFKIMKQGCLDYLNRAREKNKANGWAKIAGKDVKPTIANIHLTQSWIVSSYAGDFNPWHHHSGDFSAGIYLKIPEGMSEEWEEDMKDHYPAKGLIEFCYGDGQDFRSDNLKFKPEVGKFLVFPAWLKHFVYPFTCKGERRMMSFNAHMQVE</sequence>
<evidence type="ECO:0008006" key="2">
    <source>
        <dbReference type="Google" id="ProtNLM"/>
    </source>
</evidence>
<reference evidence="1" key="1">
    <citation type="submission" date="2018-05" db="EMBL/GenBank/DDBJ databases">
        <authorList>
            <person name="Lanie J.A."/>
            <person name="Ng W.-L."/>
            <person name="Kazmierczak K.M."/>
            <person name="Andrzejewski T.M."/>
            <person name="Davidsen T.M."/>
            <person name="Wayne K.J."/>
            <person name="Tettelin H."/>
            <person name="Glass J.I."/>
            <person name="Rusch D."/>
            <person name="Podicherti R."/>
            <person name="Tsui H.-C.T."/>
            <person name="Winkler M.E."/>
        </authorList>
    </citation>
    <scope>NUCLEOTIDE SEQUENCE</scope>
</reference>